<gene>
    <name evidence="2" type="ORF">HPBE_LOCUS17694</name>
</gene>
<evidence type="ECO:0000313" key="2">
    <source>
        <dbReference type="EMBL" id="VDP09618.1"/>
    </source>
</evidence>
<sequence length="246" mass="28722">METARTMATFDEIYERLCTIIYVLFDLKHQVLLPYLTRTNATVAGVLVLDGVLHFDAFPTSQGVPDGFEETFPTAARELYEHQHMGDFIEVIGRERKDDDVAQHFYTAFARSTATLANDWSFQPWLLLLRLPVESLTSVEDMQRMHPYLFTDHSSFLFHSHQDINLPTIYVSDTLKLRGVRQYCSYCDSLFMLTEQNMRFLTVIVETVIRTVVFLSESEDEGEEEEEEEEEEEVEEKMRMDDENDD</sequence>
<reference evidence="2" key="1">
    <citation type="submission" date="2018-11" db="EMBL/GenBank/DDBJ databases">
        <authorList>
            <consortium name="Pathogen Informatics"/>
        </authorList>
    </citation>
    <scope>NUCLEOTIDE SEQUENCE [LARGE SCALE GENOMIC DNA]</scope>
</reference>
<protein>
    <submittedName>
        <fullName evidence="2">Uncharacterized protein</fullName>
    </submittedName>
</protein>
<dbReference type="EMBL" id="UZAH01030186">
    <property type="protein sequence ID" value="VDP09618.1"/>
    <property type="molecule type" value="Genomic_DNA"/>
</dbReference>
<organism evidence="2">
    <name type="scientific">Heligmosomoides polygyrus</name>
    <name type="common">Parasitic roundworm</name>
    <dbReference type="NCBI Taxonomy" id="6339"/>
    <lineage>
        <taxon>Eukaryota</taxon>
        <taxon>Metazoa</taxon>
        <taxon>Ecdysozoa</taxon>
        <taxon>Nematoda</taxon>
        <taxon>Chromadorea</taxon>
        <taxon>Rhabditida</taxon>
        <taxon>Rhabditina</taxon>
        <taxon>Rhabditomorpha</taxon>
        <taxon>Strongyloidea</taxon>
        <taxon>Heligmosomidae</taxon>
        <taxon>Heligmosomoides</taxon>
    </lineage>
</organism>
<dbReference type="AlphaFoldDB" id="A0A3P8BIR5"/>
<evidence type="ECO:0000256" key="1">
    <source>
        <dbReference type="SAM" id="MobiDB-lite"/>
    </source>
</evidence>
<feature type="compositionally biased region" description="Basic and acidic residues" evidence="1">
    <location>
        <begin position="236"/>
        <end position="246"/>
    </location>
</feature>
<feature type="compositionally biased region" description="Acidic residues" evidence="1">
    <location>
        <begin position="217"/>
        <end position="235"/>
    </location>
</feature>
<proteinExistence type="predicted"/>
<dbReference type="OrthoDB" id="5850204at2759"/>
<name>A0A3P8BIR5_HELPZ</name>
<accession>A0A3P8BIR5</accession>
<feature type="region of interest" description="Disordered" evidence="1">
    <location>
        <begin position="216"/>
        <end position="246"/>
    </location>
</feature>